<reference evidence="2 3" key="1">
    <citation type="journal article" date="2023" name="Commun. Biol.">
        <title>Genome analysis of Parmales, the sister group of diatoms, reveals the evolutionary specialization of diatoms from phago-mixotrophs to photoautotrophs.</title>
        <authorList>
            <person name="Ban H."/>
            <person name="Sato S."/>
            <person name="Yoshikawa S."/>
            <person name="Yamada K."/>
            <person name="Nakamura Y."/>
            <person name="Ichinomiya M."/>
            <person name="Sato N."/>
            <person name="Blanc-Mathieu R."/>
            <person name="Endo H."/>
            <person name="Kuwata A."/>
            <person name="Ogata H."/>
        </authorList>
    </citation>
    <scope>NUCLEOTIDE SEQUENCE [LARGE SCALE GENOMIC DNA]</scope>
</reference>
<dbReference type="Proteomes" id="UP001165060">
    <property type="component" value="Unassembled WGS sequence"/>
</dbReference>
<accession>A0ABQ6N2M1</accession>
<dbReference type="EMBL" id="BRYB01000807">
    <property type="protein sequence ID" value="GMI38124.1"/>
    <property type="molecule type" value="Genomic_DNA"/>
</dbReference>
<evidence type="ECO:0000313" key="2">
    <source>
        <dbReference type="EMBL" id="GMI38124.1"/>
    </source>
</evidence>
<feature type="compositionally biased region" description="Pro residues" evidence="1">
    <location>
        <begin position="42"/>
        <end position="54"/>
    </location>
</feature>
<evidence type="ECO:0000313" key="3">
    <source>
        <dbReference type="Proteomes" id="UP001165060"/>
    </source>
</evidence>
<feature type="compositionally biased region" description="Low complexity" evidence="1">
    <location>
        <begin position="55"/>
        <end position="75"/>
    </location>
</feature>
<evidence type="ECO:0008006" key="4">
    <source>
        <dbReference type="Google" id="ProtNLM"/>
    </source>
</evidence>
<sequence>MLSLCSSLARSSLSASALSAARPLPAARLSVRSLSSLLTPPAPPPLLAPPPPSLPRSFCSRSSSSPFASRSFSSNPPNPPSGTPGSASTSASSTDTDYRDLKLSADELVRVDGGIGSKRKRTKKKRPEENVTPTQSYGDLTAERLSEEETERLLAEAHAAIPQRSGAQNFNRKRRFNQKNIWIRKQHRRQKFERIRAHEKRMLNRKRIADECRAMRELAYKLYPDHPNNAHLKRKLGAEAEAEAE</sequence>
<feature type="compositionally biased region" description="Basic and acidic residues" evidence="1">
    <location>
        <begin position="96"/>
        <end position="110"/>
    </location>
</feature>
<evidence type="ECO:0000256" key="1">
    <source>
        <dbReference type="SAM" id="MobiDB-lite"/>
    </source>
</evidence>
<feature type="region of interest" description="Disordered" evidence="1">
    <location>
        <begin position="42"/>
        <end position="136"/>
    </location>
</feature>
<feature type="compositionally biased region" description="Low complexity" evidence="1">
    <location>
        <begin position="83"/>
        <end position="93"/>
    </location>
</feature>
<organism evidence="2 3">
    <name type="scientific">Tetraparma gracilis</name>
    <dbReference type="NCBI Taxonomy" id="2962635"/>
    <lineage>
        <taxon>Eukaryota</taxon>
        <taxon>Sar</taxon>
        <taxon>Stramenopiles</taxon>
        <taxon>Ochrophyta</taxon>
        <taxon>Bolidophyceae</taxon>
        <taxon>Parmales</taxon>
        <taxon>Triparmaceae</taxon>
        <taxon>Tetraparma</taxon>
    </lineage>
</organism>
<name>A0ABQ6N2M1_9STRA</name>
<comment type="caution">
    <text evidence="2">The sequence shown here is derived from an EMBL/GenBank/DDBJ whole genome shotgun (WGS) entry which is preliminary data.</text>
</comment>
<proteinExistence type="predicted"/>
<feature type="region of interest" description="Disordered" evidence="1">
    <location>
        <begin position="225"/>
        <end position="245"/>
    </location>
</feature>
<gene>
    <name evidence="2" type="ORF">TeGR_g9824</name>
</gene>
<protein>
    <recommendedName>
        <fullName evidence="4">Mitochondrial mRNA-processing protein COX24 C-terminal domain-containing protein</fullName>
    </recommendedName>
</protein>
<keyword evidence="3" id="KW-1185">Reference proteome</keyword>